<gene>
    <name evidence="1" type="ORF">FJV41_49295</name>
</gene>
<dbReference type="RefSeq" id="WP_141649527.1">
    <property type="nucleotide sequence ID" value="NZ_VIFM01000554.1"/>
</dbReference>
<keyword evidence="2" id="KW-1185">Reference proteome</keyword>
<sequence>MPKYCREKFENTTTGKEIWVCWQQDKHVHDASLITTIAQWLGTNQGGVWQVRANSYQSNQSSPGENDLSYSS</sequence>
<protein>
    <submittedName>
        <fullName evidence="1">Uncharacterized protein</fullName>
    </submittedName>
</protein>
<name>A0A540WHR2_9BACT</name>
<accession>A0A540WHR2</accession>
<proteinExistence type="predicted"/>
<organism evidence="1 2">
    <name type="scientific">Myxococcus llanfairpwllgwyngyllgogerychwyrndrobwllllantysiliogogogochensis</name>
    <dbReference type="NCBI Taxonomy" id="2590453"/>
    <lineage>
        <taxon>Bacteria</taxon>
        <taxon>Pseudomonadati</taxon>
        <taxon>Myxococcota</taxon>
        <taxon>Myxococcia</taxon>
        <taxon>Myxococcales</taxon>
        <taxon>Cystobacterineae</taxon>
        <taxon>Myxococcaceae</taxon>
        <taxon>Myxococcus</taxon>
    </lineage>
</organism>
<comment type="caution">
    <text evidence="1">The sequence shown here is derived from an EMBL/GenBank/DDBJ whole genome shotgun (WGS) entry which is preliminary data.</text>
</comment>
<evidence type="ECO:0000313" key="2">
    <source>
        <dbReference type="Proteomes" id="UP000315369"/>
    </source>
</evidence>
<dbReference type="AlphaFoldDB" id="A0A540WHR2"/>
<dbReference type="OrthoDB" id="8966579at2"/>
<dbReference type="EMBL" id="VIFM01000554">
    <property type="protein sequence ID" value="TQF08555.1"/>
    <property type="molecule type" value="Genomic_DNA"/>
</dbReference>
<evidence type="ECO:0000313" key="1">
    <source>
        <dbReference type="EMBL" id="TQF08555.1"/>
    </source>
</evidence>
<dbReference type="Proteomes" id="UP000315369">
    <property type="component" value="Unassembled WGS sequence"/>
</dbReference>
<reference evidence="1 2" key="1">
    <citation type="submission" date="2019-06" db="EMBL/GenBank/DDBJ databases">
        <authorList>
            <person name="Livingstone P."/>
            <person name="Whitworth D."/>
        </authorList>
    </citation>
    <scope>NUCLEOTIDE SEQUENCE [LARGE SCALE GENOMIC DNA]</scope>
    <source>
        <strain evidence="1 2">AM401</strain>
    </source>
</reference>